<dbReference type="RefSeq" id="WP_260749799.1">
    <property type="nucleotide sequence ID" value="NZ_CP092109.1"/>
</dbReference>
<evidence type="ECO:0000256" key="1">
    <source>
        <dbReference type="SAM" id="SignalP"/>
    </source>
</evidence>
<protein>
    <submittedName>
        <fullName evidence="4">YMGG-like glycine zipper-containing protein</fullName>
    </submittedName>
</protein>
<name>A0ABY5ZUV7_9BACT</name>
<dbReference type="InterPro" id="IPR032635">
    <property type="entry name" value="Anti_2"/>
</dbReference>
<evidence type="ECO:0000313" key="5">
    <source>
        <dbReference type="Proteomes" id="UP001060414"/>
    </source>
</evidence>
<reference evidence="4" key="1">
    <citation type="journal article" date="2022" name="Environ. Microbiol.">
        <title>Geoalkalibacter halelectricus SAP #1 sp. nov. possessing extracellular electron transfer and mineral#reducing capabilities from a haloalkaline environment.</title>
        <authorList>
            <person name="Yadav S."/>
            <person name="Singh R."/>
            <person name="Sundharam S.S."/>
            <person name="Chaudhary S."/>
            <person name="Krishnamurthi S."/>
            <person name="Patil S.A."/>
        </authorList>
    </citation>
    <scope>NUCLEOTIDE SEQUENCE</scope>
    <source>
        <strain evidence="4">SAP-1</strain>
    </source>
</reference>
<proteinExistence type="predicted"/>
<evidence type="ECO:0000259" key="3">
    <source>
        <dbReference type="Pfam" id="PF16998"/>
    </source>
</evidence>
<accession>A0ABY5ZUV7</accession>
<feature type="domain" description="Surface antigen" evidence="3">
    <location>
        <begin position="70"/>
        <end position="155"/>
    </location>
</feature>
<dbReference type="Pfam" id="PF13441">
    <property type="entry name" value="Gly-zipper_YMGG"/>
    <property type="match status" value="1"/>
</dbReference>
<dbReference type="InterPro" id="IPR016364">
    <property type="entry name" value="Surface_antigen_Rickettsia"/>
</dbReference>
<dbReference type="EMBL" id="CP092109">
    <property type="protein sequence ID" value="UWZ81424.1"/>
    <property type="molecule type" value="Genomic_DNA"/>
</dbReference>
<feature type="domain" description="YMGG-like Gly-zipper" evidence="2">
    <location>
        <begin position="27"/>
        <end position="66"/>
    </location>
</feature>
<gene>
    <name evidence="4" type="ORF">L9S41_08515</name>
</gene>
<keyword evidence="5" id="KW-1185">Reference proteome</keyword>
<sequence length="156" mass="16454">MKKILVILLLVAMALSGCATSTGPKETAGTLIGAGGGALLGAQVGKGRGQLVGVAVGTLAGALIGQEVGRSLDRADRMWMERNAQQSLEYNRSHQASTWHNPDSGNSGTLTPVRTFQTAEGQYCREYMQTVNIGGQAQQAYGTACRQPDGSWMIVR</sequence>
<dbReference type="InterPro" id="IPR027367">
    <property type="entry name" value="Gly-zipper_YMGG"/>
</dbReference>
<dbReference type="PIRSF" id="PIRSF002721">
    <property type="entry name" value="Surface_antigen_Rickettsia"/>
    <property type="match status" value="1"/>
</dbReference>
<evidence type="ECO:0000259" key="2">
    <source>
        <dbReference type="Pfam" id="PF13441"/>
    </source>
</evidence>
<organism evidence="4 5">
    <name type="scientific">Geoalkalibacter halelectricus</name>
    <dbReference type="NCBI Taxonomy" id="2847045"/>
    <lineage>
        <taxon>Bacteria</taxon>
        <taxon>Pseudomonadati</taxon>
        <taxon>Thermodesulfobacteriota</taxon>
        <taxon>Desulfuromonadia</taxon>
        <taxon>Desulfuromonadales</taxon>
        <taxon>Geoalkalibacteraceae</taxon>
        <taxon>Geoalkalibacter</taxon>
    </lineage>
</organism>
<dbReference type="Pfam" id="PF16998">
    <property type="entry name" value="17kDa_Anti_2"/>
    <property type="match status" value="1"/>
</dbReference>
<dbReference type="Proteomes" id="UP001060414">
    <property type="component" value="Chromosome"/>
</dbReference>
<feature type="signal peptide" evidence="1">
    <location>
        <begin position="1"/>
        <end position="19"/>
    </location>
</feature>
<evidence type="ECO:0000313" key="4">
    <source>
        <dbReference type="EMBL" id="UWZ81424.1"/>
    </source>
</evidence>
<keyword evidence="1" id="KW-0732">Signal</keyword>
<feature type="chain" id="PRO_5046054371" evidence="1">
    <location>
        <begin position="20"/>
        <end position="156"/>
    </location>
</feature>
<dbReference type="PROSITE" id="PS51257">
    <property type="entry name" value="PROKAR_LIPOPROTEIN"/>
    <property type="match status" value="1"/>
</dbReference>